<organism evidence="3 4">
    <name type="scientific">Candidatus Acidiferrum panamense</name>
    <dbReference type="NCBI Taxonomy" id="2741543"/>
    <lineage>
        <taxon>Bacteria</taxon>
        <taxon>Pseudomonadati</taxon>
        <taxon>Acidobacteriota</taxon>
        <taxon>Terriglobia</taxon>
        <taxon>Candidatus Acidiferrales</taxon>
        <taxon>Candidatus Acidiferrum</taxon>
    </lineage>
</organism>
<name>A0A7V8NRQ3_9BACT</name>
<protein>
    <submittedName>
        <fullName evidence="3">Uncharacterized protein</fullName>
    </submittedName>
</protein>
<feature type="region of interest" description="Disordered" evidence="1">
    <location>
        <begin position="20"/>
        <end position="78"/>
    </location>
</feature>
<evidence type="ECO:0000256" key="2">
    <source>
        <dbReference type="SAM" id="SignalP"/>
    </source>
</evidence>
<accession>A0A7V8NRQ3</accession>
<keyword evidence="2" id="KW-0732">Signal</keyword>
<evidence type="ECO:0000313" key="3">
    <source>
        <dbReference type="EMBL" id="MBA0086240.1"/>
    </source>
</evidence>
<gene>
    <name evidence="3" type="ORF">HRJ53_14735</name>
</gene>
<comment type="caution">
    <text evidence="3">The sequence shown here is derived from an EMBL/GenBank/DDBJ whole genome shotgun (WGS) entry which is preliminary data.</text>
</comment>
<reference evidence="3" key="1">
    <citation type="submission" date="2020-06" db="EMBL/GenBank/DDBJ databases">
        <title>Legume-microbial interactions unlock mineral nutrients during tropical forest succession.</title>
        <authorList>
            <person name="Epihov D.Z."/>
        </authorList>
    </citation>
    <scope>NUCLEOTIDE SEQUENCE [LARGE SCALE GENOMIC DNA]</scope>
    <source>
        <strain evidence="3">Pan2503</strain>
    </source>
</reference>
<evidence type="ECO:0000313" key="4">
    <source>
        <dbReference type="Proteomes" id="UP000567293"/>
    </source>
</evidence>
<dbReference type="EMBL" id="JACDQQ010001412">
    <property type="protein sequence ID" value="MBA0086240.1"/>
    <property type="molecule type" value="Genomic_DNA"/>
</dbReference>
<feature type="signal peptide" evidence="2">
    <location>
        <begin position="1"/>
        <end position="19"/>
    </location>
</feature>
<dbReference type="AlphaFoldDB" id="A0A7V8NRQ3"/>
<dbReference type="Proteomes" id="UP000567293">
    <property type="component" value="Unassembled WGS sequence"/>
</dbReference>
<feature type="chain" id="PRO_5031406037" evidence="2">
    <location>
        <begin position="20"/>
        <end position="278"/>
    </location>
</feature>
<evidence type="ECO:0000256" key="1">
    <source>
        <dbReference type="SAM" id="MobiDB-lite"/>
    </source>
</evidence>
<keyword evidence="4" id="KW-1185">Reference proteome</keyword>
<proteinExistence type="predicted"/>
<sequence>MGRVLAVLVGLTLSLPAQNATREKNKASTKGSVPRTPDGKPDLTGVWQSGSTVKGSWEEANSGPGIGGTGKNPSAPAILSASDRPAAAERAPYQPWAAQKVLESYKNRGIDDPAAQCLPPGVPRTSVLGLFPTQIIETPKQIVILYEYMHEYRIIPLNAKHPDDLSPTYMGDSVGRWEGDTLVVDVTGFNEKTWLVGTGTFHTDALHVTERYTRVDKDQINYDITIEDPNVLTKPWVIHTNLMLRDGTRLQEYVCAENNLAPAFYERMQKNGINFQRP</sequence>